<dbReference type="RefSeq" id="WP_138367543.1">
    <property type="nucleotide sequence ID" value="NZ_VCEJ01000005.1"/>
</dbReference>
<feature type="domain" description="PKD" evidence="2">
    <location>
        <begin position="787"/>
        <end position="824"/>
    </location>
</feature>
<feature type="chain" id="PRO_5024358405" evidence="1">
    <location>
        <begin position="23"/>
        <end position="1151"/>
    </location>
</feature>
<dbReference type="Proteomes" id="UP000306402">
    <property type="component" value="Unassembled WGS sequence"/>
</dbReference>
<dbReference type="Gene3D" id="2.60.40.10">
    <property type="entry name" value="Immunoglobulins"/>
    <property type="match status" value="2"/>
</dbReference>
<dbReference type="InterPro" id="IPR057708">
    <property type="entry name" value="DUF7948"/>
</dbReference>
<dbReference type="PANTHER" id="PTHR35580:SF1">
    <property type="entry name" value="PHYTASE-LIKE DOMAIN-CONTAINING PROTEIN"/>
    <property type="match status" value="1"/>
</dbReference>
<feature type="domain" description="PKD" evidence="2">
    <location>
        <begin position="1024"/>
        <end position="1070"/>
    </location>
</feature>
<dbReference type="Pfam" id="PF25778">
    <property type="entry name" value="DUF7948"/>
    <property type="match status" value="1"/>
</dbReference>
<dbReference type="InterPro" id="IPR000601">
    <property type="entry name" value="PKD_dom"/>
</dbReference>
<dbReference type="EMBL" id="VCEJ01000005">
    <property type="protein sequence ID" value="TLU99252.1"/>
    <property type="molecule type" value="Genomic_DNA"/>
</dbReference>
<protein>
    <submittedName>
        <fullName evidence="3">PKD domain-containing protein</fullName>
    </submittedName>
</protein>
<dbReference type="InterPro" id="IPR013783">
    <property type="entry name" value="Ig-like_fold"/>
</dbReference>
<dbReference type="AlphaFoldDB" id="A0A5R9KSJ5"/>
<feature type="signal peptide" evidence="1">
    <location>
        <begin position="1"/>
        <end position="22"/>
    </location>
</feature>
<dbReference type="PANTHER" id="PTHR35580">
    <property type="entry name" value="CELL SURFACE GLYCOPROTEIN (S-LAYER PROTEIN)-LIKE PROTEIN"/>
    <property type="match status" value="1"/>
</dbReference>
<dbReference type="Pfam" id="PF13585">
    <property type="entry name" value="CHU_C"/>
    <property type="match status" value="1"/>
</dbReference>
<dbReference type="InterPro" id="IPR052918">
    <property type="entry name" value="Motility_Chemotaxis_Reg"/>
</dbReference>
<comment type="caution">
    <text evidence="3">The sequence shown here is derived from an EMBL/GenBank/DDBJ whole genome shotgun (WGS) entry which is preliminary data.</text>
</comment>
<sequence length="1151" mass="124697">MRRTLHSIYFIFLLLTASQSLAGGMYFIENKGQWDKDVLYRAEIPGGFLFLKSKSLVYVMYDAKKVSAQHANHASTSSAAKENTEAVSIAAHGVEVQFQNAVSAVKHTPKKPIETYFNYFLGGKEANWGDGANGFEEVLYENLYQGIDLRIYLHQAQLKYEFIVKPQADPSQISLKYSGAEKVSLNETGQLVIKTSINSFKEAEPYSFQNVNGRVVEIASPFELQADNVARFTLPKGYNKNAVLTIDPELIFSTYSGAFADNWGHTATYDSEGNLYSGGTIFGTNFPATVGAFQTKFEGLVDVSIMKFTPDGSKLLYATFLGGNNTDIPASLIVNSKKELLILGTTSSKNFPTRSNAFQPAFGGGTRTVPISGLDLANGGDIFISKLSSDGKQLTGSTYLGGDGNDGVSNTRAFTIRNYGDALRGEIVVDQSDNVLIVSSTNSGNFPVKNYVQERIGGNQDGIISKLDAGLNNLLWSTYFGGEKEEAAYSLKSMSNGDIYVVGVTTSGLLLPTTTASYQQHLKGTEDAFLAKFSADKLVAVTYLGTDKQDTGYLVDTDPGGNVYVYGLTTGTYPVSQGVYQNAKSGQFIHALDPTLSKSIFSTVIGSGRGTPDISPTAFLVSECGNIYMAGWGGNVNSGTDNNQASSTLGMKVTEDAMKPTTNGNNFYIAILEQGAKSLLYATYFGSDSRNGGAQGDHVDGGTSRFDKNGTIYHATCACGGSYFPTTPQAWSKTNNSDNCNNAAFKIDIDRLKANFDVYSGTKKDVFSGCAPLSLSFVNTSEGGIDYIWEVSGATISREEDQATYTFSKPGEYTVTLKAYNRLSCKRIDVVEKKIVVETLTTKVTPDTTVCENSTISLLASGGTQYKWSPAAGLSNTNISNPTAIVKETMEYSVEIANASGCKVTQKVKIAVQKKTDFVDMPDTEVCQGASVTLSVSGNATQYKWLATNGLQETIAKSVTVRPTQTTTYTIEGIYADGCRPLREITVKVDNSYEPKFDIKTSGGACNEPFSYSMSNQTTNAQRYEWNLGVGGKITEPEINEYVYDKPGEYTVTLTAYNAAGCALSVSKKVVASPPFTLTNVITPNDDGKNDFFVVPVSPSSLEVFNRWGKSIFKNADYKNDWGKNIENGTYFYVVDTPQGNHCRGWVEVLH</sequence>
<name>A0A5R9KSJ5_9BACT</name>
<evidence type="ECO:0000313" key="4">
    <source>
        <dbReference type="Proteomes" id="UP000306402"/>
    </source>
</evidence>
<dbReference type="SMART" id="SM00089">
    <property type="entry name" value="PKD"/>
    <property type="match status" value="2"/>
</dbReference>
<reference evidence="3 4" key="1">
    <citation type="submission" date="2019-05" db="EMBL/GenBank/DDBJ databases">
        <authorList>
            <person name="Qu J.-H."/>
        </authorList>
    </citation>
    <scope>NUCLEOTIDE SEQUENCE [LARGE SCALE GENOMIC DNA]</scope>
    <source>
        <strain evidence="3 4">T17</strain>
    </source>
</reference>
<proteinExistence type="predicted"/>
<dbReference type="CDD" id="cd00146">
    <property type="entry name" value="PKD"/>
    <property type="match status" value="2"/>
</dbReference>
<keyword evidence="4" id="KW-1185">Reference proteome</keyword>
<dbReference type="InterPro" id="IPR035986">
    <property type="entry name" value="PKD_dom_sf"/>
</dbReference>
<gene>
    <name evidence="3" type="ORF">FEN17_22035</name>
</gene>
<dbReference type="Pfam" id="PF18911">
    <property type="entry name" value="PKD_4"/>
    <property type="match status" value="1"/>
</dbReference>
<evidence type="ECO:0000259" key="2">
    <source>
        <dbReference type="PROSITE" id="PS50093"/>
    </source>
</evidence>
<dbReference type="InterPro" id="IPR022409">
    <property type="entry name" value="PKD/Chitinase_dom"/>
</dbReference>
<accession>A0A5R9KSJ5</accession>
<dbReference type="PROSITE" id="PS50093">
    <property type="entry name" value="PKD"/>
    <property type="match status" value="2"/>
</dbReference>
<dbReference type="OrthoDB" id="1652165at2"/>
<keyword evidence="1" id="KW-0732">Signal</keyword>
<evidence type="ECO:0000256" key="1">
    <source>
        <dbReference type="SAM" id="SignalP"/>
    </source>
</evidence>
<dbReference type="SUPFAM" id="SSF49299">
    <property type="entry name" value="PKD domain"/>
    <property type="match status" value="2"/>
</dbReference>
<dbReference type="Pfam" id="PF00801">
    <property type="entry name" value="PKD"/>
    <property type="match status" value="1"/>
</dbReference>
<organism evidence="3 4">
    <name type="scientific">Dyadobacter luticola</name>
    <dbReference type="NCBI Taxonomy" id="1979387"/>
    <lineage>
        <taxon>Bacteria</taxon>
        <taxon>Pseudomonadati</taxon>
        <taxon>Bacteroidota</taxon>
        <taxon>Cytophagia</taxon>
        <taxon>Cytophagales</taxon>
        <taxon>Spirosomataceae</taxon>
        <taxon>Dyadobacter</taxon>
    </lineage>
</organism>
<evidence type="ECO:0000313" key="3">
    <source>
        <dbReference type="EMBL" id="TLU99252.1"/>
    </source>
</evidence>